<keyword evidence="2" id="KW-1185">Reference proteome</keyword>
<dbReference type="EMBL" id="FQVM01000006">
    <property type="protein sequence ID" value="SHE61682.1"/>
    <property type="molecule type" value="Genomic_DNA"/>
</dbReference>
<name>A0A1M4UYD5_9CLOT</name>
<dbReference type="Proteomes" id="UP000184035">
    <property type="component" value="Unassembled WGS sequence"/>
</dbReference>
<organism evidence="1 2">
    <name type="scientific">Clostridium fallax</name>
    <dbReference type="NCBI Taxonomy" id="1533"/>
    <lineage>
        <taxon>Bacteria</taxon>
        <taxon>Bacillati</taxon>
        <taxon>Bacillota</taxon>
        <taxon>Clostridia</taxon>
        <taxon>Eubacteriales</taxon>
        <taxon>Clostridiaceae</taxon>
        <taxon>Clostridium</taxon>
    </lineage>
</organism>
<reference evidence="1 2" key="1">
    <citation type="submission" date="2016-11" db="EMBL/GenBank/DDBJ databases">
        <authorList>
            <person name="Jaros S."/>
            <person name="Januszkiewicz K."/>
            <person name="Wedrychowicz H."/>
        </authorList>
    </citation>
    <scope>NUCLEOTIDE SEQUENCE [LARGE SCALE GENOMIC DNA]</scope>
    <source>
        <strain evidence="1 2">DSM 2631</strain>
    </source>
</reference>
<sequence>MSYLDLLIKRAAIKAAEKINEELKARKKYLKKCRNREILYKKKLSLGRRL</sequence>
<dbReference type="AlphaFoldDB" id="A0A1M4UYD5"/>
<proteinExistence type="predicted"/>
<protein>
    <submittedName>
        <fullName evidence="1">Uncharacterized protein</fullName>
    </submittedName>
</protein>
<dbReference type="STRING" id="1533.SAMN05443638_10657"/>
<dbReference type="RefSeq" id="WP_172607483.1">
    <property type="nucleotide sequence ID" value="NZ_FQVM01000006.1"/>
</dbReference>
<gene>
    <name evidence="1" type="ORF">SAMN05443638_10657</name>
</gene>
<accession>A0A1M4UYD5</accession>
<evidence type="ECO:0000313" key="2">
    <source>
        <dbReference type="Proteomes" id="UP000184035"/>
    </source>
</evidence>
<evidence type="ECO:0000313" key="1">
    <source>
        <dbReference type="EMBL" id="SHE61682.1"/>
    </source>
</evidence>